<name>A0A382YG24_9ZZZZ</name>
<keyword evidence="1" id="KW-0812">Transmembrane</keyword>
<dbReference type="EMBL" id="UINC01175260">
    <property type="protein sequence ID" value="SVD81795.1"/>
    <property type="molecule type" value="Genomic_DNA"/>
</dbReference>
<feature type="transmembrane region" description="Helical" evidence="1">
    <location>
        <begin position="53"/>
        <end position="71"/>
    </location>
</feature>
<gene>
    <name evidence="2" type="ORF">METZ01_LOCUS434649</name>
</gene>
<protein>
    <submittedName>
        <fullName evidence="2">Uncharacterized protein</fullName>
    </submittedName>
</protein>
<accession>A0A382YG24</accession>
<reference evidence="2" key="1">
    <citation type="submission" date="2018-05" db="EMBL/GenBank/DDBJ databases">
        <authorList>
            <person name="Lanie J.A."/>
            <person name="Ng W.-L."/>
            <person name="Kazmierczak K.M."/>
            <person name="Andrzejewski T.M."/>
            <person name="Davidsen T.M."/>
            <person name="Wayne K.J."/>
            <person name="Tettelin H."/>
            <person name="Glass J.I."/>
            <person name="Rusch D."/>
            <person name="Podicherti R."/>
            <person name="Tsui H.-C.T."/>
            <person name="Winkler M.E."/>
        </authorList>
    </citation>
    <scope>NUCLEOTIDE SEQUENCE</scope>
</reference>
<evidence type="ECO:0000313" key="2">
    <source>
        <dbReference type="EMBL" id="SVD81795.1"/>
    </source>
</evidence>
<sequence>MALKAGSVFEDLPTYGVQRYGAFKFPACRRAVELLVVSILAFGGRLVGKIGRFFCILGLVFVGGCASGLQVP</sequence>
<evidence type="ECO:0000256" key="1">
    <source>
        <dbReference type="SAM" id="Phobius"/>
    </source>
</evidence>
<dbReference type="AlphaFoldDB" id="A0A382YG24"/>
<keyword evidence="1" id="KW-1133">Transmembrane helix</keyword>
<proteinExistence type="predicted"/>
<keyword evidence="1" id="KW-0472">Membrane</keyword>
<organism evidence="2">
    <name type="scientific">marine metagenome</name>
    <dbReference type="NCBI Taxonomy" id="408172"/>
    <lineage>
        <taxon>unclassified sequences</taxon>
        <taxon>metagenomes</taxon>
        <taxon>ecological metagenomes</taxon>
    </lineage>
</organism>
<feature type="non-terminal residue" evidence="2">
    <location>
        <position position="72"/>
    </location>
</feature>